<dbReference type="PANTHER" id="PTHR41291">
    <property type="entry name" value="DNA ALKYLATION REPAIR PROTEIN"/>
    <property type="match status" value="1"/>
</dbReference>
<proteinExistence type="predicted"/>
<accession>A0A9X3IAT1</accession>
<organism evidence="1 2">
    <name type="scientific">Pedobacter agri</name>
    <dbReference type="NCBI Taxonomy" id="454586"/>
    <lineage>
        <taxon>Bacteria</taxon>
        <taxon>Pseudomonadati</taxon>
        <taxon>Bacteroidota</taxon>
        <taxon>Sphingobacteriia</taxon>
        <taxon>Sphingobacteriales</taxon>
        <taxon>Sphingobacteriaceae</taxon>
        <taxon>Pedobacter</taxon>
    </lineage>
</organism>
<protein>
    <submittedName>
        <fullName evidence="1">DNA alkylation repair protein</fullName>
    </submittedName>
</protein>
<evidence type="ECO:0000313" key="2">
    <source>
        <dbReference type="Proteomes" id="UP001142592"/>
    </source>
</evidence>
<keyword evidence="2" id="KW-1185">Reference proteome</keyword>
<dbReference type="EMBL" id="JAPJUH010000005">
    <property type="protein sequence ID" value="MCX3266695.1"/>
    <property type="molecule type" value="Genomic_DNA"/>
</dbReference>
<dbReference type="RefSeq" id="WP_010599145.1">
    <property type="nucleotide sequence ID" value="NZ_JAPJUH010000005.1"/>
</dbReference>
<sequence>MNDIDFILSELRAISEPEYLEKMAHFGIDITKAFGIRVPNIRNLAKTIGKNQDLSLKLWETGFHEARLLACFIGDYKLVTESQIDLWTKDFNSWDICDQACANLFVKTPYFKSKIVEFANAEAEFVKRTAFVLMACAAVHLKKEPDETFHQFLPIIEREAYDHRNFVKKAINWALRQIGKRNAVLHPHAVKTAENILAQQNKKANWVALDALRELNGNAVLSKLSR</sequence>
<dbReference type="PANTHER" id="PTHR41291:SF1">
    <property type="entry name" value="DNA ALKYLATION REPAIR PROTEIN"/>
    <property type="match status" value="1"/>
</dbReference>
<dbReference type="InterPro" id="IPR016024">
    <property type="entry name" value="ARM-type_fold"/>
</dbReference>
<evidence type="ECO:0000313" key="1">
    <source>
        <dbReference type="EMBL" id="MCX3266695.1"/>
    </source>
</evidence>
<comment type="caution">
    <text evidence="1">The sequence shown here is derived from an EMBL/GenBank/DDBJ whole genome shotgun (WGS) entry which is preliminary data.</text>
</comment>
<reference evidence="1" key="1">
    <citation type="submission" date="2022-11" db="EMBL/GenBank/DDBJ databases">
        <authorList>
            <person name="Graham C."/>
            <person name="Newman J.D."/>
        </authorList>
    </citation>
    <scope>NUCLEOTIDE SEQUENCE</scope>
    <source>
        <strain evidence="1">DSM 19486</strain>
    </source>
</reference>
<dbReference type="CDD" id="cd06561">
    <property type="entry name" value="AlkD_like"/>
    <property type="match status" value="1"/>
</dbReference>
<dbReference type="Gene3D" id="1.25.10.90">
    <property type="match status" value="1"/>
</dbReference>
<dbReference type="AlphaFoldDB" id="A0A9X3IAT1"/>
<dbReference type="Proteomes" id="UP001142592">
    <property type="component" value="Unassembled WGS sequence"/>
</dbReference>
<dbReference type="InterPro" id="IPR014825">
    <property type="entry name" value="DNA_alkylation"/>
</dbReference>
<name>A0A9X3IAT1_9SPHI</name>
<dbReference type="SUPFAM" id="SSF48371">
    <property type="entry name" value="ARM repeat"/>
    <property type="match status" value="1"/>
</dbReference>
<gene>
    <name evidence="1" type="ORF">OQZ29_18195</name>
</gene>
<dbReference type="Pfam" id="PF08713">
    <property type="entry name" value="DNA_alkylation"/>
    <property type="match status" value="1"/>
</dbReference>